<dbReference type="AlphaFoldDB" id="A0A372ZUD6"/>
<protein>
    <submittedName>
        <fullName evidence="1">Alpha/beta hydrolase</fullName>
    </submittedName>
</protein>
<organism evidence="1 2">
    <name type="scientific">Kitasatospora xanthocidica</name>
    <dbReference type="NCBI Taxonomy" id="83382"/>
    <lineage>
        <taxon>Bacteria</taxon>
        <taxon>Bacillati</taxon>
        <taxon>Actinomycetota</taxon>
        <taxon>Actinomycetes</taxon>
        <taxon>Kitasatosporales</taxon>
        <taxon>Streptomycetaceae</taxon>
        <taxon>Kitasatospora</taxon>
    </lineage>
</organism>
<dbReference type="RefSeq" id="WP_117487707.1">
    <property type="nucleotide sequence ID" value="NZ_QVIG01000001.1"/>
</dbReference>
<gene>
    <name evidence="1" type="ORF">DR950_18500</name>
</gene>
<accession>A0A372ZUD6</accession>
<dbReference type="GO" id="GO:0016787">
    <property type="term" value="F:hydrolase activity"/>
    <property type="evidence" value="ECO:0007669"/>
    <property type="project" value="UniProtKB-KW"/>
</dbReference>
<evidence type="ECO:0000313" key="2">
    <source>
        <dbReference type="Proteomes" id="UP000263377"/>
    </source>
</evidence>
<dbReference type="Proteomes" id="UP000263377">
    <property type="component" value="Unassembled WGS sequence"/>
</dbReference>
<sequence length="198" mass="21416">MPDPSPLAVPTRFDGAPDRVALVVPGVGYTPARPLLHFARSVLLRYGWTVQELWWQLPDDFRAFEPEDRTAWVERQVAEAVDAERGACRLLVGKSLASFACGVAADRGLAAAWLTPVLTSEPVARALARAEAPTLLVGGGADKLWDRRIAESTGHEVLEVPAADHGLELPDDPLGSIDVLRQVTFCLDRFVASLAKGE</sequence>
<dbReference type="InterPro" id="IPR029058">
    <property type="entry name" value="AB_hydrolase_fold"/>
</dbReference>
<name>A0A372ZUD6_9ACTN</name>
<dbReference type="EMBL" id="QVIG01000001">
    <property type="protein sequence ID" value="RGD59518.1"/>
    <property type="molecule type" value="Genomic_DNA"/>
</dbReference>
<reference evidence="1 2" key="1">
    <citation type="submission" date="2018-08" db="EMBL/GenBank/DDBJ databases">
        <title>Diversity &amp; Physiological Properties of Lignin-Decomposing Actinobacteria from Soil.</title>
        <authorList>
            <person name="Roh S.G."/>
            <person name="Kim S.B."/>
        </authorList>
    </citation>
    <scope>NUCLEOTIDE SEQUENCE [LARGE SCALE GENOMIC DNA]</scope>
    <source>
        <strain evidence="1 2">MMS17-GH009</strain>
    </source>
</reference>
<proteinExistence type="predicted"/>
<keyword evidence="1" id="KW-0378">Hydrolase</keyword>
<keyword evidence="2" id="KW-1185">Reference proteome</keyword>
<dbReference type="SUPFAM" id="SSF53474">
    <property type="entry name" value="alpha/beta-Hydrolases"/>
    <property type="match status" value="1"/>
</dbReference>
<evidence type="ECO:0000313" key="1">
    <source>
        <dbReference type="EMBL" id="RGD59518.1"/>
    </source>
</evidence>
<dbReference type="Gene3D" id="3.40.50.1820">
    <property type="entry name" value="alpha/beta hydrolase"/>
    <property type="match status" value="1"/>
</dbReference>
<comment type="caution">
    <text evidence="1">The sequence shown here is derived from an EMBL/GenBank/DDBJ whole genome shotgun (WGS) entry which is preliminary data.</text>
</comment>